<gene>
    <name evidence="1" type="ORF">DQG23_12685</name>
</gene>
<dbReference type="EMBL" id="QMFB01000006">
    <property type="protein sequence ID" value="RAV20941.1"/>
    <property type="molecule type" value="Genomic_DNA"/>
</dbReference>
<dbReference type="InterPro" id="IPR013320">
    <property type="entry name" value="ConA-like_dom_sf"/>
</dbReference>
<dbReference type="Proteomes" id="UP000250369">
    <property type="component" value="Unassembled WGS sequence"/>
</dbReference>
<dbReference type="OrthoDB" id="2568143at2"/>
<evidence type="ECO:0000313" key="1">
    <source>
        <dbReference type="EMBL" id="RAV20941.1"/>
    </source>
</evidence>
<dbReference type="SUPFAM" id="SSF49899">
    <property type="entry name" value="Concanavalin A-like lectins/glucanases"/>
    <property type="match status" value="1"/>
</dbReference>
<comment type="caution">
    <text evidence="1">The sequence shown here is derived from an EMBL/GenBank/DDBJ whole genome shotgun (WGS) entry which is preliminary data.</text>
</comment>
<reference evidence="1 2" key="1">
    <citation type="journal article" date="2009" name="Int. J. Syst. Evol. Microbiol.">
        <title>Paenibacillus contaminans sp. nov., isolated from a contaminated laboratory plate.</title>
        <authorList>
            <person name="Chou J.H."/>
            <person name="Lee J.H."/>
            <person name="Lin M.C."/>
            <person name="Chang P.S."/>
            <person name="Arun A.B."/>
            <person name="Young C.C."/>
            <person name="Chen W.M."/>
        </authorList>
    </citation>
    <scope>NUCLEOTIDE SEQUENCE [LARGE SCALE GENOMIC DNA]</scope>
    <source>
        <strain evidence="1 2">CKOBP-6</strain>
    </source>
</reference>
<protein>
    <submittedName>
        <fullName evidence="1">Uncharacterized protein</fullName>
    </submittedName>
</protein>
<organism evidence="1 2">
    <name type="scientific">Paenibacillus contaminans</name>
    <dbReference type="NCBI Taxonomy" id="450362"/>
    <lineage>
        <taxon>Bacteria</taxon>
        <taxon>Bacillati</taxon>
        <taxon>Bacillota</taxon>
        <taxon>Bacilli</taxon>
        <taxon>Bacillales</taxon>
        <taxon>Paenibacillaceae</taxon>
        <taxon>Paenibacillus</taxon>
    </lineage>
</organism>
<proteinExistence type="predicted"/>
<name>A0A329MLX9_9BACL</name>
<dbReference type="RefSeq" id="WP_113031221.1">
    <property type="nucleotide sequence ID" value="NZ_QMFB01000006.1"/>
</dbReference>
<evidence type="ECO:0000313" key="2">
    <source>
        <dbReference type="Proteomes" id="UP000250369"/>
    </source>
</evidence>
<dbReference type="AlphaFoldDB" id="A0A329MLX9"/>
<sequence length="883" mass="97020">MGTNLIGKSETVAEKVSVPVYRDGRIIDRLAADPGSMPVRTTEGMQITDSFGIHAAYTENVYGTPLTIEGTLMTDSTNIVLLYGKGQIILNWDRREDLLHVRHPATGQPFHLEGLGRVPTGRWHHVEWIIAEDVMRLLVDGEERYALAGNYRGLSGKVGVRTGWRANLQVGTLTVTEHLPADGRYASAGAPEKEAEALESLHASSGISNMPQAASVAYAVTTEIEQMRLTQGGLFLRGFRPLPHADSLLGCLTGALRYYNRYIEEAELMGTSGISFMPPVEPLTEAITFDRFAAAMKLLGIKLTHWNGKGEAVLAYIREAFAQEVPVIGRFAQNGNYAAVTACLSEGIVVEGSDCAGRFVPFDKLMADDVGLVTVRVSEAAGERERLAFACRLAGGVSAQNAEAYAKLMKELEGAEGSAEKQAAIIAAWRYNRESAVRFLERSGETVGLERDDLLSHAVSAYGTESEALVQAERLAAWAAKGEGGDEAWRTEAARAIEEAAKAERSGASHLGRLADILDSRKLLQELHYHCVSCMSPLNTFRGITDYYGIDCSDAWLKGATGRPFLFAAHERINVHDFCIPLPERKMIGLLGNIGLNIGGVEGNAQGEAYRKLLEQAWSSAREAIDEGWACFGRAVDFIGGEYTIIRGYDRDGYYTTSWHGPSEKTIPWTMYGLGQCPCEPCTIRRNRWREEGPVRTVCVCDDCWRVQQAGAYLSPQEEGDVRLYWAKPKPAAADRSIVRQALQLAVEFADPCGPWARPGMMTGASAYDALIFALEKGRYDGWYLGLHANGWKELRDAGWLFLTEAKERIADPSLAKPFDSAIRHAARLKEAFAKLFDMFPWMQPFGPIPDGERRYAAAELLRGAKEAEIGALQAYKELAELL</sequence>
<accession>A0A329MLX9</accession>
<keyword evidence="2" id="KW-1185">Reference proteome</keyword>